<reference evidence="2 3" key="1">
    <citation type="submission" date="2020-04" db="EMBL/GenBank/DDBJ databases">
        <title>MicrobeNet Type strains.</title>
        <authorList>
            <person name="Nicholson A.C."/>
        </authorList>
    </citation>
    <scope>NUCLEOTIDE SEQUENCE [LARGE SCALE GENOMIC DNA]</scope>
    <source>
        <strain evidence="2 3">DSM 44960</strain>
    </source>
</reference>
<organism evidence="2 3">
    <name type="scientific">Nocardia coubleae</name>
    <dbReference type="NCBI Taxonomy" id="356147"/>
    <lineage>
        <taxon>Bacteria</taxon>
        <taxon>Bacillati</taxon>
        <taxon>Actinomycetota</taxon>
        <taxon>Actinomycetes</taxon>
        <taxon>Mycobacteriales</taxon>
        <taxon>Nocardiaceae</taxon>
        <taxon>Nocardia</taxon>
    </lineage>
</organism>
<keyword evidence="3" id="KW-1185">Reference proteome</keyword>
<dbReference type="Proteomes" id="UP000572007">
    <property type="component" value="Unassembled WGS sequence"/>
</dbReference>
<dbReference type="PROSITE" id="PS51257">
    <property type="entry name" value="PROKAR_LIPOPROTEIN"/>
    <property type="match status" value="1"/>
</dbReference>
<name>A0A846VZB4_9NOCA</name>
<sequence length="164" mass="17281">MPFSENRFGKAGQCLVAMTLIGAVAGGCGTAETETADPPGQVEVLELRVQNIRYEAIDLGPAGPSLGDMDVYSGDAIQDGRAVGHGGGTCQTLRIDGGNATMQCSITMELGNGSITMQSLWRRGTSPLDMAISGGTGDYREARGTVRFWDIATPNERARAEIIR</sequence>
<accession>A0A846VZB4</accession>
<dbReference type="GO" id="GO:0017000">
    <property type="term" value="P:antibiotic biosynthetic process"/>
    <property type="evidence" value="ECO:0007669"/>
    <property type="project" value="InterPro"/>
</dbReference>
<dbReference type="RefSeq" id="WP_067635434.1">
    <property type="nucleotide sequence ID" value="NZ_JAAXOM010000001.1"/>
</dbReference>
<feature type="domain" description="Allene oxide cyclase barrel-like" evidence="1">
    <location>
        <begin position="56"/>
        <end position="162"/>
    </location>
</feature>
<dbReference type="Gene3D" id="2.40.480.10">
    <property type="entry name" value="Allene oxide cyclase-like"/>
    <property type="match status" value="1"/>
</dbReference>
<evidence type="ECO:0000313" key="2">
    <source>
        <dbReference type="EMBL" id="NKX85886.1"/>
    </source>
</evidence>
<dbReference type="InterPro" id="IPR044859">
    <property type="entry name" value="Allene_oxi_cyc_Dirigent"/>
</dbReference>
<dbReference type="Pfam" id="PF18678">
    <property type="entry name" value="AOC_like"/>
    <property type="match status" value="1"/>
</dbReference>
<dbReference type="GO" id="GO:0016853">
    <property type="term" value="F:isomerase activity"/>
    <property type="evidence" value="ECO:0007669"/>
    <property type="project" value="InterPro"/>
</dbReference>
<evidence type="ECO:0000313" key="3">
    <source>
        <dbReference type="Proteomes" id="UP000572007"/>
    </source>
</evidence>
<comment type="caution">
    <text evidence="2">The sequence shown here is derived from an EMBL/GenBank/DDBJ whole genome shotgun (WGS) entry which is preliminary data.</text>
</comment>
<dbReference type="InterPro" id="IPR041013">
    <property type="entry name" value="AOC-like"/>
</dbReference>
<evidence type="ECO:0000259" key="1">
    <source>
        <dbReference type="Pfam" id="PF18678"/>
    </source>
</evidence>
<dbReference type="AlphaFoldDB" id="A0A846VZB4"/>
<proteinExistence type="predicted"/>
<dbReference type="EMBL" id="JAAXOM010000001">
    <property type="protein sequence ID" value="NKX85886.1"/>
    <property type="molecule type" value="Genomic_DNA"/>
</dbReference>
<protein>
    <submittedName>
        <fullName evidence="2">Dirigent protein</fullName>
    </submittedName>
</protein>
<gene>
    <name evidence="2" type="ORF">HGA10_00980</name>
</gene>